<dbReference type="GO" id="GO:0004862">
    <property type="term" value="F:cAMP-dependent protein kinase inhibitor activity"/>
    <property type="evidence" value="ECO:0007669"/>
    <property type="project" value="TreeGrafter"/>
</dbReference>
<evidence type="ECO:0000256" key="5">
    <source>
        <dbReference type="ARBA" id="ARBA00022741"/>
    </source>
</evidence>
<feature type="domain" description="Cyclic nucleotide-binding" evidence="7">
    <location>
        <begin position="226"/>
        <end position="346"/>
    </location>
</feature>
<dbReference type="PANTHER" id="PTHR11635">
    <property type="entry name" value="CAMP-DEPENDENT PROTEIN KINASE REGULATORY CHAIN"/>
    <property type="match status" value="1"/>
</dbReference>
<dbReference type="Proteomes" id="UP000499080">
    <property type="component" value="Unassembled WGS sequence"/>
</dbReference>
<dbReference type="EMBL" id="BGPR01013166">
    <property type="protein sequence ID" value="GBN59514.1"/>
    <property type="molecule type" value="Genomic_DNA"/>
</dbReference>
<dbReference type="PROSITE" id="PS50042">
    <property type="entry name" value="CNMP_BINDING_3"/>
    <property type="match status" value="2"/>
</dbReference>
<dbReference type="InterPro" id="IPR018488">
    <property type="entry name" value="cNMP-bd_CS"/>
</dbReference>
<dbReference type="PROSITE" id="PS00889">
    <property type="entry name" value="CNMP_BINDING_2"/>
    <property type="match status" value="1"/>
</dbReference>
<comment type="caution">
    <text evidence="8">The sequence shown here is derived from an EMBL/GenBank/DDBJ whole genome shotgun (WGS) entry which is preliminary data.</text>
</comment>
<protein>
    <submittedName>
        <fullName evidence="8">cAMP-dependent protein kinase type II regulatory subunit</fullName>
    </submittedName>
</protein>
<dbReference type="InterPro" id="IPR050503">
    <property type="entry name" value="cAMP-dep_PK_reg_su-like"/>
</dbReference>
<dbReference type="SUPFAM" id="SSF51206">
    <property type="entry name" value="cAMP-binding domain-like"/>
    <property type="match status" value="2"/>
</dbReference>
<dbReference type="Gene3D" id="1.20.890.10">
    <property type="entry name" value="cAMP-dependent protein kinase regulatory subunit, dimerization-anchoring domain"/>
    <property type="match status" value="1"/>
</dbReference>
<keyword evidence="4" id="KW-0677">Repeat</keyword>
<dbReference type="InterPro" id="IPR018490">
    <property type="entry name" value="cNMP-bd_dom_sf"/>
</dbReference>
<evidence type="ECO:0000313" key="8">
    <source>
        <dbReference type="EMBL" id="GBN59514.1"/>
    </source>
</evidence>
<name>A0A4Y2Q7V5_ARAVE</name>
<dbReference type="CDD" id="cd12099">
    <property type="entry name" value="DD_RII_PKA"/>
    <property type="match status" value="1"/>
</dbReference>
<dbReference type="OrthoDB" id="417078at2759"/>
<evidence type="ECO:0000256" key="4">
    <source>
        <dbReference type="ARBA" id="ARBA00022737"/>
    </source>
</evidence>
<keyword evidence="5" id="KW-0547">Nucleotide-binding</keyword>
<dbReference type="GO" id="GO:0005829">
    <property type="term" value="C:cytosol"/>
    <property type="evidence" value="ECO:0007669"/>
    <property type="project" value="TreeGrafter"/>
</dbReference>
<dbReference type="GO" id="GO:0030552">
    <property type="term" value="F:cAMP binding"/>
    <property type="evidence" value="ECO:0007669"/>
    <property type="project" value="UniProtKB-KW"/>
</dbReference>
<dbReference type="PANTHER" id="PTHR11635:SF152">
    <property type="entry name" value="CAMP-DEPENDENT PROTEIN KINASE TYPE I REGULATORY SUBUNIT-RELATED"/>
    <property type="match status" value="1"/>
</dbReference>
<keyword evidence="9" id="KW-1185">Reference proteome</keyword>
<evidence type="ECO:0000256" key="6">
    <source>
        <dbReference type="ARBA" id="ARBA00023149"/>
    </source>
</evidence>
<evidence type="ECO:0000259" key="7">
    <source>
        <dbReference type="PROSITE" id="PS50042"/>
    </source>
</evidence>
<proteinExistence type="inferred from homology"/>
<dbReference type="AlphaFoldDB" id="A0A4Y2Q7V5"/>
<dbReference type="SMART" id="SM00100">
    <property type="entry name" value="cNMP"/>
    <property type="match status" value="2"/>
</dbReference>
<organism evidence="8 9">
    <name type="scientific">Araneus ventricosus</name>
    <name type="common">Orbweaver spider</name>
    <name type="synonym">Epeira ventricosa</name>
    <dbReference type="NCBI Taxonomy" id="182803"/>
    <lineage>
        <taxon>Eukaryota</taxon>
        <taxon>Metazoa</taxon>
        <taxon>Ecdysozoa</taxon>
        <taxon>Arthropoda</taxon>
        <taxon>Chelicerata</taxon>
        <taxon>Arachnida</taxon>
        <taxon>Araneae</taxon>
        <taxon>Araneomorphae</taxon>
        <taxon>Entelegynae</taxon>
        <taxon>Araneoidea</taxon>
        <taxon>Araneidae</taxon>
        <taxon>Araneus</taxon>
    </lineage>
</organism>
<dbReference type="GO" id="GO:0005952">
    <property type="term" value="C:cAMP-dependent protein kinase complex"/>
    <property type="evidence" value="ECO:0007669"/>
    <property type="project" value="InterPro"/>
</dbReference>
<dbReference type="Pfam" id="PF00027">
    <property type="entry name" value="cNMP_binding"/>
    <property type="match status" value="2"/>
</dbReference>
<dbReference type="SUPFAM" id="SSF47391">
    <property type="entry name" value="Dimerization-anchoring domain of cAMP-dependent PK regulatory subunit"/>
    <property type="match status" value="1"/>
</dbReference>
<comment type="similarity">
    <text evidence="1">Belongs to the cAMP-dependent kinase regulatory chain family.</text>
</comment>
<feature type="domain" description="Cyclic nucleotide-binding" evidence="7">
    <location>
        <begin position="349"/>
        <end position="419"/>
    </location>
</feature>
<dbReference type="InterPro" id="IPR000595">
    <property type="entry name" value="cNMP-bd_dom"/>
</dbReference>
<dbReference type="Pfam" id="PF02197">
    <property type="entry name" value="RIIa"/>
    <property type="match status" value="1"/>
</dbReference>
<dbReference type="GO" id="GO:0034236">
    <property type="term" value="F:protein kinase A catalytic subunit binding"/>
    <property type="evidence" value="ECO:0007669"/>
    <property type="project" value="TreeGrafter"/>
</dbReference>
<dbReference type="PROSITE" id="PS00888">
    <property type="entry name" value="CNMP_BINDING_1"/>
    <property type="match status" value="1"/>
</dbReference>
<dbReference type="CDD" id="cd00038">
    <property type="entry name" value="CAP_ED"/>
    <property type="match status" value="2"/>
</dbReference>
<accession>A0A4Y2Q7V5</accession>
<dbReference type="Gene3D" id="2.60.120.10">
    <property type="entry name" value="Jelly Rolls"/>
    <property type="match status" value="2"/>
</dbReference>
<keyword evidence="2" id="KW-0597">Phosphoprotein</keyword>
<evidence type="ECO:0000313" key="9">
    <source>
        <dbReference type="Proteomes" id="UP000499080"/>
    </source>
</evidence>
<sequence>MFLFSALIKYSETSLVIDEDKDVPIIVIGDFNVDVKRNEKAFGFMKKHLDLNMVPTHYPGTLGNSYIDSTFTRNLSPELLNYAVITTFKAVITTFLACLQLKTKGRTACGKSIMSERQITVPPILENILLEYTINVLVENPDDIISHAADYFTRLRDNRDQDSPTGSVGERTDISNLLGSRASRRQSVVGERYNPEEDDDDEEIEKFPKTDDERKRIKERTKDIFLFKVLDEEDINEIIDAMMPREVKEGEIIIRQGDDCDFFYVVDKGSFEACVRDGKGEERIVKIYDNSGSFGELALLHNQPRAATVTATTNGHLWAVSRKTFNRLVVKRAFDKRQKYMALLEKVPELQPLDEFEKMQVCDALAPVLLKKGETLFEEGDEGDGMYFVEDGKISIIQRSTKKKGEQEVAQLGPGKYFGGMLKGVWVRLKSLVLSRHHVRDSG</sequence>
<evidence type="ECO:0000256" key="1">
    <source>
        <dbReference type="ARBA" id="ARBA00005753"/>
    </source>
</evidence>
<evidence type="ECO:0000256" key="2">
    <source>
        <dbReference type="ARBA" id="ARBA00022553"/>
    </source>
</evidence>
<dbReference type="InterPro" id="IPR014710">
    <property type="entry name" value="RmlC-like_jellyroll"/>
</dbReference>
<gene>
    <name evidence="8" type="primary">Pka-R2_0</name>
    <name evidence="8" type="ORF">AVEN_260854_1</name>
</gene>
<keyword evidence="3" id="KW-0116">cAMP-binding</keyword>
<keyword evidence="6" id="KW-0114">cAMP</keyword>
<evidence type="ECO:0000256" key="3">
    <source>
        <dbReference type="ARBA" id="ARBA00022566"/>
    </source>
</evidence>
<dbReference type="InterPro" id="IPR003117">
    <property type="entry name" value="cAMP_dep_PK_reg_su_I/II_a/b"/>
</dbReference>
<reference evidence="8 9" key="1">
    <citation type="journal article" date="2019" name="Sci. Rep.">
        <title>Orb-weaving spider Araneus ventricosus genome elucidates the spidroin gene catalogue.</title>
        <authorList>
            <person name="Kono N."/>
            <person name="Nakamura H."/>
            <person name="Ohtoshi R."/>
            <person name="Moran D.A.P."/>
            <person name="Shinohara A."/>
            <person name="Yoshida Y."/>
            <person name="Fujiwara M."/>
            <person name="Mori M."/>
            <person name="Tomita M."/>
            <person name="Arakawa K."/>
        </authorList>
    </citation>
    <scope>NUCLEOTIDE SEQUENCE [LARGE SCALE GENOMIC DNA]</scope>
</reference>
<dbReference type="PRINTS" id="PR00103">
    <property type="entry name" value="CAMPKINASE"/>
</dbReference>